<keyword evidence="2" id="KW-1185">Reference proteome</keyword>
<dbReference type="EMBL" id="FQZN01000021">
    <property type="protein sequence ID" value="SHJ30616.1"/>
    <property type="molecule type" value="Genomic_DNA"/>
</dbReference>
<dbReference type="AlphaFoldDB" id="A0A1M6I8B6"/>
<sequence>MRLLTNNQANEQRFECLRFMSEIRELFYDCSCDICLLRDMSEVDPERLSEILDKYSNLLGFKE</sequence>
<dbReference type="Proteomes" id="UP000184192">
    <property type="component" value="Unassembled WGS sequence"/>
</dbReference>
<name>A0A1M6I8B6_9BACE</name>
<evidence type="ECO:0000313" key="1">
    <source>
        <dbReference type="EMBL" id="SHJ30616.1"/>
    </source>
</evidence>
<accession>A0A1M6I8B6</accession>
<protein>
    <submittedName>
        <fullName evidence="1">Uncharacterized protein</fullName>
    </submittedName>
</protein>
<evidence type="ECO:0000313" key="2">
    <source>
        <dbReference type="Proteomes" id="UP000184192"/>
    </source>
</evidence>
<organism evidence="1 2">
    <name type="scientific">Bacteroides stercorirosoris</name>
    <dbReference type="NCBI Taxonomy" id="871324"/>
    <lineage>
        <taxon>Bacteria</taxon>
        <taxon>Pseudomonadati</taxon>
        <taxon>Bacteroidota</taxon>
        <taxon>Bacteroidia</taxon>
        <taxon>Bacteroidales</taxon>
        <taxon>Bacteroidaceae</taxon>
        <taxon>Bacteroides</taxon>
    </lineage>
</organism>
<gene>
    <name evidence="1" type="ORF">SAMN05444350_121125</name>
</gene>
<reference evidence="2" key="1">
    <citation type="submission" date="2016-11" db="EMBL/GenBank/DDBJ databases">
        <authorList>
            <person name="Varghese N."/>
            <person name="Submissions S."/>
        </authorList>
    </citation>
    <scope>NUCLEOTIDE SEQUENCE [LARGE SCALE GENOMIC DNA]</scope>
    <source>
        <strain evidence="2">DSM 26884</strain>
    </source>
</reference>
<proteinExistence type="predicted"/>